<protein>
    <recommendedName>
        <fullName evidence="3">aldehyde dehydrogenase (NAD(+))</fullName>
        <ecNumber evidence="3">1.2.1.3</ecNumber>
    </recommendedName>
</protein>
<dbReference type="SUPFAM" id="SSF53720">
    <property type="entry name" value="ALDH-like"/>
    <property type="match status" value="1"/>
</dbReference>
<evidence type="ECO:0000259" key="7">
    <source>
        <dbReference type="Pfam" id="PF00171"/>
    </source>
</evidence>
<dbReference type="InterPro" id="IPR016160">
    <property type="entry name" value="Ald_DH_CS_CYS"/>
</dbReference>
<dbReference type="Pfam" id="PF00171">
    <property type="entry name" value="Aldedh"/>
    <property type="match status" value="1"/>
</dbReference>
<dbReference type="RefSeq" id="WP_112301026.1">
    <property type="nucleotide sequence ID" value="NZ_QTTP01000001.1"/>
</dbReference>
<feature type="domain" description="Aldehyde dehydrogenase" evidence="7">
    <location>
        <begin position="13"/>
        <end position="474"/>
    </location>
</feature>
<dbReference type="GO" id="GO:0004029">
    <property type="term" value="F:aldehyde dehydrogenase (NAD+) activity"/>
    <property type="evidence" value="ECO:0007669"/>
    <property type="project" value="UniProtKB-EC"/>
</dbReference>
<evidence type="ECO:0000256" key="1">
    <source>
        <dbReference type="ARBA" id="ARBA00009986"/>
    </source>
</evidence>
<evidence type="ECO:0000256" key="6">
    <source>
        <dbReference type="RuleBase" id="RU003345"/>
    </source>
</evidence>
<accession>A0AB38FHR5</accession>
<proteinExistence type="inferred from homology"/>
<dbReference type="PROSITE" id="PS00070">
    <property type="entry name" value="ALDEHYDE_DEHYDR_CYS"/>
    <property type="match status" value="1"/>
</dbReference>
<dbReference type="PROSITE" id="PS00687">
    <property type="entry name" value="ALDEHYDE_DEHYDR_GLU"/>
    <property type="match status" value="1"/>
</dbReference>
<reference evidence="8 9" key="1">
    <citation type="submission" date="2018-06" db="EMBL/GenBank/DDBJ databases">
        <authorList>
            <consortium name="Pathogen Informatics"/>
            <person name="Doyle S."/>
        </authorList>
    </citation>
    <scope>NUCLEOTIDE SEQUENCE [LARGE SCALE GENOMIC DNA]</scope>
    <source>
        <strain evidence="8 9">NCTC13229</strain>
    </source>
</reference>
<dbReference type="FunFam" id="3.40.605.10:FF:000007">
    <property type="entry name" value="NAD/NADP-dependent betaine aldehyde dehydrogenase"/>
    <property type="match status" value="1"/>
</dbReference>
<evidence type="ECO:0000313" key="8">
    <source>
        <dbReference type="EMBL" id="SPZ41106.1"/>
    </source>
</evidence>
<sequence>MTDYDKLYIGGKWVAPATDQVLEVFSPATEERVGSCPVASPADIDDAVAVARRAFDEGPWPQTTPAERGEILAKAAKLIEERGDALNALISSEMGQPPAMVGMMQQTPSLATLNFYAGLANEFEWEQTRTGAFGQTKVLREPVGVVAAVLAWNVPLFLAVNKLSPALLAGCTVLLKPAPESPLSTHLLAEIFAEAGVPEGVISVLPGGAETGEYLVSHPGIDKITFTGSSPVGRKIGAIAAQNLKRCSLELGGKSAAIILEDADLASTMPMLVMSGLMNTGQACVAQTRILAPRSRYDEVLDALVAGAGFMTVGDPSDPAAQLGPLISEKQRDRVEGYIAKGKEQGARVVLGGGRPEGLDKGWYVEPTIFADVDNSMTIAREEIFGPVLSVIPYDSEDEAIKIANDSDYGLAGSVYTTDIDHGLAVAKQIRTGTYAINWYAFDPGSPFGGYKASGIGRENGPEGLEAFCETKSVLMPPGYSG</sequence>
<dbReference type="EC" id="1.2.1.3" evidence="3"/>
<evidence type="ECO:0000256" key="4">
    <source>
        <dbReference type="ARBA" id="ARBA00049194"/>
    </source>
</evidence>
<dbReference type="CDD" id="cd07139">
    <property type="entry name" value="ALDH_AldA-Rv0768"/>
    <property type="match status" value="1"/>
</dbReference>
<name>A0AB38FHR5_RHOWR</name>
<dbReference type="PANTHER" id="PTHR42804">
    <property type="entry name" value="ALDEHYDE DEHYDROGENASE"/>
    <property type="match status" value="1"/>
</dbReference>
<organism evidence="8 9">
    <name type="scientific">Rhodococcus wratislaviensis</name>
    <name type="common">Tsukamurella wratislaviensis</name>
    <dbReference type="NCBI Taxonomy" id="44752"/>
    <lineage>
        <taxon>Bacteria</taxon>
        <taxon>Bacillati</taxon>
        <taxon>Actinomycetota</taxon>
        <taxon>Actinomycetes</taxon>
        <taxon>Mycobacteriales</taxon>
        <taxon>Nocardiaceae</taxon>
        <taxon>Rhodococcus</taxon>
    </lineage>
</organism>
<dbReference type="PANTHER" id="PTHR42804:SF1">
    <property type="entry name" value="ALDEHYDE DEHYDROGENASE-RELATED"/>
    <property type="match status" value="1"/>
</dbReference>
<dbReference type="InterPro" id="IPR016162">
    <property type="entry name" value="Ald_DH_N"/>
</dbReference>
<dbReference type="Gene3D" id="3.40.605.10">
    <property type="entry name" value="Aldehyde Dehydrogenase, Chain A, domain 1"/>
    <property type="match status" value="1"/>
</dbReference>
<evidence type="ECO:0000256" key="2">
    <source>
        <dbReference type="ARBA" id="ARBA00023002"/>
    </source>
</evidence>
<comment type="similarity">
    <text evidence="1 6">Belongs to the aldehyde dehydrogenase family.</text>
</comment>
<gene>
    <name evidence="8" type="ORF">NCTC13229_04608</name>
</gene>
<comment type="caution">
    <text evidence="8">The sequence shown here is derived from an EMBL/GenBank/DDBJ whole genome shotgun (WGS) entry which is preliminary data.</text>
</comment>
<dbReference type="InterPro" id="IPR015590">
    <property type="entry name" value="Aldehyde_DH_dom"/>
</dbReference>
<evidence type="ECO:0000313" key="9">
    <source>
        <dbReference type="Proteomes" id="UP000251211"/>
    </source>
</evidence>
<feature type="active site" evidence="5">
    <location>
        <position position="250"/>
    </location>
</feature>
<dbReference type="Gene3D" id="3.40.309.10">
    <property type="entry name" value="Aldehyde Dehydrogenase, Chain A, domain 2"/>
    <property type="match status" value="1"/>
</dbReference>
<evidence type="ECO:0000256" key="3">
    <source>
        <dbReference type="ARBA" id="ARBA00024226"/>
    </source>
</evidence>
<keyword evidence="2 6" id="KW-0560">Oxidoreductase</keyword>
<dbReference type="FunFam" id="3.40.309.10:FF:000009">
    <property type="entry name" value="Aldehyde dehydrogenase A"/>
    <property type="match status" value="1"/>
</dbReference>
<evidence type="ECO:0000256" key="5">
    <source>
        <dbReference type="PROSITE-ProRule" id="PRU10007"/>
    </source>
</evidence>
<comment type="catalytic activity">
    <reaction evidence="4">
        <text>an aldehyde + NAD(+) + H2O = a carboxylate + NADH + 2 H(+)</text>
        <dbReference type="Rhea" id="RHEA:16185"/>
        <dbReference type="ChEBI" id="CHEBI:15377"/>
        <dbReference type="ChEBI" id="CHEBI:15378"/>
        <dbReference type="ChEBI" id="CHEBI:17478"/>
        <dbReference type="ChEBI" id="CHEBI:29067"/>
        <dbReference type="ChEBI" id="CHEBI:57540"/>
        <dbReference type="ChEBI" id="CHEBI:57945"/>
        <dbReference type="EC" id="1.2.1.3"/>
    </reaction>
</comment>
<dbReference type="InterPro" id="IPR016161">
    <property type="entry name" value="Ald_DH/histidinol_DH"/>
</dbReference>
<dbReference type="InterPro" id="IPR029510">
    <property type="entry name" value="Ald_DH_CS_GLU"/>
</dbReference>
<dbReference type="EMBL" id="UAUI01000022">
    <property type="protein sequence ID" value="SPZ41106.1"/>
    <property type="molecule type" value="Genomic_DNA"/>
</dbReference>
<dbReference type="Proteomes" id="UP000251211">
    <property type="component" value="Unassembled WGS sequence"/>
</dbReference>
<dbReference type="AlphaFoldDB" id="A0AB38FHR5"/>
<dbReference type="InterPro" id="IPR016163">
    <property type="entry name" value="Ald_DH_C"/>
</dbReference>